<feature type="compositionally biased region" description="Basic and acidic residues" evidence="1">
    <location>
        <begin position="41"/>
        <end position="58"/>
    </location>
</feature>
<feature type="compositionally biased region" description="Polar residues" evidence="1">
    <location>
        <begin position="119"/>
        <end position="129"/>
    </location>
</feature>
<reference evidence="3" key="1">
    <citation type="submission" date="2023-08" db="EMBL/GenBank/DDBJ databases">
        <title>Chromosome-level Genome Assembly of mud carp (Cirrhinus molitorella).</title>
        <authorList>
            <person name="Liu H."/>
        </authorList>
    </citation>
    <scope>NUCLEOTIDE SEQUENCE</scope>
    <source>
        <strain evidence="3">Prfri</strain>
        <tissue evidence="3">Muscle</tissue>
    </source>
</reference>
<dbReference type="Proteomes" id="UP001187343">
    <property type="component" value="Unassembled WGS sequence"/>
</dbReference>
<name>A0AA88PHF4_9TELE</name>
<organism evidence="3 6">
    <name type="scientific">Cirrhinus molitorella</name>
    <name type="common">mud carp</name>
    <dbReference type="NCBI Taxonomy" id="172907"/>
    <lineage>
        <taxon>Eukaryota</taxon>
        <taxon>Metazoa</taxon>
        <taxon>Chordata</taxon>
        <taxon>Craniata</taxon>
        <taxon>Vertebrata</taxon>
        <taxon>Euteleostomi</taxon>
        <taxon>Actinopterygii</taxon>
        <taxon>Neopterygii</taxon>
        <taxon>Teleostei</taxon>
        <taxon>Ostariophysi</taxon>
        <taxon>Cypriniformes</taxon>
        <taxon>Cyprinidae</taxon>
        <taxon>Labeoninae</taxon>
        <taxon>Labeonini</taxon>
        <taxon>Cirrhinus</taxon>
    </lineage>
</organism>
<dbReference type="PANTHER" id="PTHR33626">
    <property type="entry name" value="ZGC:158463"/>
    <property type="match status" value="1"/>
</dbReference>
<dbReference type="EMBL" id="JAUYZG010000016">
    <property type="protein sequence ID" value="KAK2886013.1"/>
    <property type="molecule type" value="Genomic_DNA"/>
</dbReference>
<dbReference type="EMBL" id="JAUYZG010000016">
    <property type="protein sequence ID" value="KAK2886009.1"/>
    <property type="molecule type" value="Genomic_DNA"/>
</dbReference>
<evidence type="ECO:0000313" key="2">
    <source>
        <dbReference type="EMBL" id="KAK2886000.1"/>
    </source>
</evidence>
<evidence type="ECO:0000313" key="4">
    <source>
        <dbReference type="EMBL" id="KAK2886009.1"/>
    </source>
</evidence>
<sequence>MGGSARVYPAPAGAGNPLNPARDRDWGLKLFPTNEEFPVNLRKDHYRAENRQKKKETASARGAAFLSPRAAASSGRRSRRLPGGYPQARRPGPRGPRGTVGLKSSPSPSGGEGGRPPRQDTSIIDTSNALCGPGFLPGPRLTEGRFTYRSGPPGRRGWSVRRGVRSPSVLLNADRLSGEELRRGAPRWVLRPPGRRRWCESLLRGPGDETGRRRRPPGPPPGRRTSRFPARPPTLERRPPSLPAARPQFRRDDPLNLSILLSGGKETNKDSLSSGERRGKSPAPNPRPGLGGEGNVAYGRPLRPARARGPKSF</sequence>
<feature type="compositionally biased region" description="Basic residues" evidence="1">
    <location>
        <begin position="303"/>
        <end position="313"/>
    </location>
</feature>
<accession>A0AA88PHF4</accession>
<dbReference type="PANTHER" id="PTHR33626:SF2">
    <property type="match status" value="1"/>
</dbReference>
<comment type="caution">
    <text evidence="3">The sequence shown here is derived from an EMBL/GenBank/DDBJ whole genome shotgun (WGS) entry which is preliminary data.</text>
</comment>
<evidence type="ECO:0000313" key="5">
    <source>
        <dbReference type="EMBL" id="KAK2886013.1"/>
    </source>
</evidence>
<evidence type="ECO:0000313" key="6">
    <source>
        <dbReference type="Proteomes" id="UP001187343"/>
    </source>
</evidence>
<proteinExistence type="predicted"/>
<keyword evidence="6" id="KW-1185">Reference proteome</keyword>
<evidence type="ECO:0000313" key="3">
    <source>
        <dbReference type="EMBL" id="KAK2886004.1"/>
    </source>
</evidence>
<feature type="region of interest" description="Disordered" evidence="1">
    <location>
        <begin position="194"/>
        <end position="313"/>
    </location>
</feature>
<dbReference type="EMBL" id="JAUYZG010000016">
    <property type="protein sequence ID" value="KAK2886004.1"/>
    <property type="molecule type" value="Genomic_DNA"/>
</dbReference>
<dbReference type="AlphaFoldDB" id="A0AA88PHF4"/>
<gene>
    <name evidence="2" type="ORF">Q8A67_016837</name>
    <name evidence="3" type="ORF">Q8A67_016841</name>
    <name evidence="4" type="ORF">Q8A67_016846</name>
    <name evidence="5" type="ORF">Q8A67_016850</name>
</gene>
<dbReference type="EMBL" id="JAUYZG010000016">
    <property type="protein sequence ID" value="KAK2886000.1"/>
    <property type="molecule type" value="Genomic_DNA"/>
</dbReference>
<feature type="region of interest" description="Disordered" evidence="1">
    <location>
        <begin position="1"/>
        <end position="160"/>
    </location>
</feature>
<protein>
    <submittedName>
        <fullName evidence="3">Uncharacterized protein</fullName>
    </submittedName>
</protein>
<feature type="compositionally biased region" description="Low complexity" evidence="1">
    <location>
        <begin position="66"/>
        <end position="90"/>
    </location>
</feature>
<evidence type="ECO:0000256" key="1">
    <source>
        <dbReference type="SAM" id="MobiDB-lite"/>
    </source>
</evidence>
<feature type="compositionally biased region" description="Low complexity" evidence="1">
    <location>
        <begin position="9"/>
        <end position="20"/>
    </location>
</feature>